<accession>A0A0G4ETE3</accession>
<protein>
    <submittedName>
        <fullName evidence="1">Uncharacterized protein</fullName>
    </submittedName>
</protein>
<proteinExistence type="predicted"/>
<evidence type="ECO:0000313" key="2">
    <source>
        <dbReference type="Proteomes" id="UP000041254"/>
    </source>
</evidence>
<gene>
    <name evidence="1" type="ORF">Vbra_8063</name>
</gene>
<reference evidence="1 2" key="1">
    <citation type="submission" date="2014-11" db="EMBL/GenBank/DDBJ databases">
        <authorList>
            <person name="Zhu J."/>
            <person name="Qi W."/>
            <person name="Song R."/>
        </authorList>
    </citation>
    <scope>NUCLEOTIDE SEQUENCE [LARGE SCALE GENOMIC DNA]</scope>
</reference>
<dbReference type="Proteomes" id="UP000041254">
    <property type="component" value="Unassembled WGS sequence"/>
</dbReference>
<keyword evidence="2" id="KW-1185">Reference proteome</keyword>
<organism evidence="1 2">
    <name type="scientific">Vitrella brassicaformis (strain CCMP3155)</name>
    <dbReference type="NCBI Taxonomy" id="1169540"/>
    <lineage>
        <taxon>Eukaryota</taxon>
        <taxon>Sar</taxon>
        <taxon>Alveolata</taxon>
        <taxon>Colpodellida</taxon>
        <taxon>Vitrellaceae</taxon>
        <taxon>Vitrella</taxon>
    </lineage>
</organism>
<dbReference type="VEuPathDB" id="CryptoDB:Vbra_8063"/>
<dbReference type="EMBL" id="CDMY01000302">
    <property type="protein sequence ID" value="CEM00922.1"/>
    <property type="molecule type" value="Genomic_DNA"/>
</dbReference>
<name>A0A0G4ETE3_VITBC</name>
<sequence length="68" mass="7538">MVYNVDCSSPPQVLAVFPSADTTDAVMQKRRLDLLIDICRQEGHKVFSHSAGGAGKLVKMHIYLMLHP</sequence>
<dbReference type="AlphaFoldDB" id="A0A0G4ETE3"/>
<evidence type="ECO:0000313" key="1">
    <source>
        <dbReference type="EMBL" id="CEM00922.1"/>
    </source>
</evidence>
<dbReference type="InParanoid" id="A0A0G4ETE3"/>